<organism evidence="2">
    <name type="scientific">uncultured Friedmanniella sp</name>
    <dbReference type="NCBI Taxonomy" id="335381"/>
    <lineage>
        <taxon>Bacteria</taxon>
        <taxon>Bacillati</taxon>
        <taxon>Actinomycetota</taxon>
        <taxon>Actinomycetes</taxon>
        <taxon>Propionibacteriales</taxon>
        <taxon>Nocardioidaceae</taxon>
        <taxon>Friedmanniella</taxon>
        <taxon>environmental samples</taxon>
    </lineage>
</organism>
<evidence type="ECO:0000313" key="2">
    <source>
        <dbReference type="EMBL" id="CAA9332806.1"/>
    </source>
</evidence>
<feature type="compositionally biased region" description="Basic residues" evidence="1">
    <location>
        <begin position="1"/>
        <end position="19"/>
    </location>
</feature>
<feature type="compositionally biased region" description="Basic residues" evidence="1">
    <location>
        <begin position="63"/>
        <end position="74"/>
    </location>
</feature>
<evidence type="ECO:0000256" key="1">
    <source>
        <dbReference type="SAM" id="MobiDB-lite"/>
    </source>
</evidence>
<keyword evidence="2" id="KW-0560">Oxidoreductase</keyword>
<reference evidence="2" key="1">
    <citation type="submission" date="2020-02" db="EMBL/GenBank/DDBJ databases">
        <authorList>
            <person name="Meier V. D."/>
        </authorList>
    </citation>
    <scope>NUCLEOTIDE SEQUENCE</scope>
    <source>
        <strain evidence="2">AVDCRST_MAG61</strain>
    </source>
</reference>
<dbReference type="AlphaFoldDB" id="A0A6J4LHX9"/>
<dbReference type="EC" id="1.9.3.1" evidence="2"/>
<name>A0A6J4LHX9_9ACTN</name>
<feature type="region of interest" description="Disordered" evidence="1">
    <location>
        <begin position="1"/>
        <end position="74"/>
    </location>
</feature>
<dbReference type="EMBL" id="CADCTT010000362">
    <property type="protein sequence ID" value="CAA9332806.1"/>
    <property type="molecule type" value="Genomic_DNA"/>
</dbReference>
<gene>
    <name evidence="2" type="ORF">AVDCRST_MAG61-2988</name>
</gene>
<protein>
    <submittedName>
        <fullName evidence="2">Cytochrome c oxidase polypeptide IV</fullName>
        <ecNumber evidence="2">1.9.3.1</ecNumber>
    </submittedName>
</protein>
<feature type="non-terminal residue" evidence="2">
    <location>
        <position position="131"/>
    </location>
</feature>
<proteinExistence type="predicted"/>
<sequence>EDLGVHVRRPHGLPRRHHAGLLDPLPGPRRHHGSGVDLLPHADDRRLPGAGRPPAGPCSGGQARRRDRRGRRRARLLPAAEHVAVVRGDDVHPGLPRAGLRVVAHDPGLRLRLRRPDRPAVRVLPRGPRSL</sequence>
<dbReference type="GO" id="GO:0016491">
    <property type="term" value="F:oxidoreductase activity"/>
    <property type="evidence" value="ECO:0007669"/>
    <property type="project" value="UniProtKB-KW"/>
</dbReference>
<feature type="non-terminal residue" evidence="2">
    <location>
        <position position="1"/>
    </location>
</feature>
<accession>A0A6J4LHX9</accession>